<dbReference type="EMBL" id="SRSD01000010">
    <property type="protein sequence ID" value="KAA0888717.1"/>
    <property type="molecule type" value="Genomic_DNA"/>
</dbReference>
<organism evidence="1 2">
    <name type="scientific">Oryzomonas rubra</name>
    <dbReference type="NCBI Taxonomy" id="2509454"/>
    <lineage>
        <taxon>Bacteria</taxon>
        <taxon>Pseudomonadati</taxon>
        <taxon>Thermodesulfobacteriota</taxon>
        <taxon>Desulfuromonadia</taxon>
        <taxon>Geobacterales</taxon>
        <taxon>Geobacteraceae</taxon>
        <taxon>Oryzomonas</taxon>
    </lineage>
</organism>
<evidence type="ECO:0000313" key="2">
    <source>
        <dbReference type="Proteomes" id="UP000324298"/>
    </source>
</evidence>
<keyword evidence="2" id="KW-1185">Reference proteome</keyword>
<dbReference type="AlphaFoldDB" id="A0A5A9X6J9"/>
<evidence type="ECO:0000313" key="1">
    <source>
        <dbReference type="EMBL" id="KAA0888717.1"/>
    </source>
</evidence>
<proteinExistence type="predicted"/>
<dbReference type="RefSeq" id="WP_149308996.1">
    <property type="nucleotide sequence ID" value="NZ_SRSD01000010.1"/>
</dbReference>
<reference evidence="1 2" key="1">
    <citation type="submission" date="2019-04" db="EMBL/GenBank/DDBJ databases">
        <title>Geobacter ruber sp. nov., ferric-reducing bacteria isolated from paddy soil.</title>
        <authorList>
            <person name="Xu Z."/>
            <person name="Masuda Y."/>
            <person name="Itoh H."/>
            <person name="Senoo K."/>
        </authorList>
    </citation>
    <scope>NUCLEOTIDE SEQUENCE [LARGE SCALE GENOMIC DNA]</scope>
    <source>
        <strain evidence="1 2">Red88</strain>
    </source>
</reference>
<accession>A0A5A9X6J9</accession>
<gene>
    <name evidence="1" type="ORF">ET418_15160</name>
</gene>
<protein>
    <submittedName>
        <fullName evidence="1">Uncharacterized protein</fullName>
    </submittedName>
</protein>
<comment type="caution">
    <text evidence="1">The sequence shown here is derived from an EMBL/GenBank/DDBJ whole genome shotgun (WGS) entry which is preliminary data.</text>
</comment>
<name>A0A5A9X6J9_9BACT</name>
<sequence length="61" mass="7247">MSSDKRQGLEVIQDENEMFTVVIRMGRHKTSIRGKQEYNRTLRSIIKQCECRLVDKRVKHA</sequence>
<dbReference type="Proteomes" id="UP000324298">
    <property type="component" value="Unassembled WGS sequence"/>
</dbReference>